<comment type="caution">
    <text evidence="2">The sequence shown here is derived from an EMBL/GenBank/DDBJ whole genome shotgun (WGS) entry which is preliminary data.</text>
</comment>
<reference evidence="2" key="1">
    <citation type="submission" date="2021-03" db="EMBL/GenBank/DDBJ databases">
        <title>Comparative genomics and phylogenomic investigation of the class Geoglossomycetes provide insights into ecological specialization and systematics.</title>
        <authorList>
            <person name="Melie T."/>
            <person name="Pirro S."/>
            <person name="Miller A.N."/>
            <person name="Quandt A."/>
        </authorList>
    </citation>
    <scope>NUCLEOTIDE SEQUENCE</scope>
    <source>
        <strain evidence="2">CAQ_001_2017</strain>
    </source>
</reference>
<dbReference type="GO" id="GO:0016491">
    <property type="term" value="F:oxidoreductase activity"/>
    <property type="evidence" value="ECO:0007669"/>
    <property type="project" value="UniProtKB-KW"/>
</dbReference>
<sequence>MATTTKIHLTPSEAAGVFHAPGISAESAAKASQVLQENHERFNIFFNDEEFHNHIVHHILSIYALGASPETIQKQYDQNTSYQRPPDPIHQEVVDELGDYEKRKKYLGKQKYTSDFLVFYQKEIDRLGWEAALLEHVFKGDESADDMLVRLYMEFKQPAIIAQALAQTAVHGNWLAPFFHDAEKAAASQKPTEKLLIELLDEIHADRKLSTAAQWEDPNKIRDGILKRAPEEMIKYVSQWSAQPEELEEKMAEMIDAVAYYTTTAQNPPKQVKLDFYYVHCLNSSIFFPSLFSLPSLPATTKARILTWKARIDLVMYASRRSPRLLREEVESYAPRKDGTWEDLFGRVVGLNGDDGHIAKAVRAFAFGEVACAGAKGKGKMDAGMWRRAGHMGEFSPLPGYGCVKLGVG</sequence>
<proteinExistence type="predicted"/>
<dbReference type="PANTHER" id="PTHR35870:SF1">
    <property type="entry name" value="PROTEIN, PUTATIVE (AFU_ORTHOLOGUE AFUA_5G03330)-RELATED"/>
    <property type="match status" value="1"/>
</dbReference>
<keyword evidence="1" id="KW-0560">Oxidoreductase</keyword>
<organism evidence="2 3">
    <name type="scientific">Trichoglossum hirsutum</name>
    <dbReference type="NCBI Taxonomy" id="265104"/>
    <lineage>
        <taxon>Eukaryota</taxon>
        <taxon>Fungi</taxon>
        <taxon>Dikarya</taxon>
        <taxon>Ascomycota</taxon>
        <taxon>Pezizomycotina</taxon>
        <taxon>Geoglossomycetes</taxon>
        <taxon>Geoglossales</taxon>
        <taxon>Geoglossaceae</taxon>
        <taxon>Trichoglossum</taxon>
    </lineage>
</organism>
<protein>
    <recommendedName>
        <fullName evidence="4">HypA protein</fullName>
    </recommendedName>
</protein>
<evidence type="ECO:0008006" key="4">
    <source>
        <dbReference type="Google" id="ProtNLM"/>
    </source>
</evidence>
<dbReference type="Pfam" id="PF14027">
    <property type="entry name" value="Questin_oxidase"/>
    <property type="match status" value="1"/>
</dbReference>
<evidence type="ECO:0000313" key="2">
    <source>
        <dbReference type="EMBL" id="KAH0562975.1"/>
    </source>
</evidence>
<evidence type="ECO:0000256" key="1">
    <source>
        <dbReference type="ARBA" id="ARBA00023002"/>
    </source>
</evidence>
<dbReference type="PANTHER" id="PTHR35870">
    <property type="entry name" value="PROTEIN, PUTATIVE (AFU_ORTHOLOGUE AFUA_5G03330)-RELATED"/>
    <property type="match status" value="1"/>
</dbReference>
<dbReference type="AlphaFoldDB" id="A0A9P8LF66"/>
<keyword evidence="3" id="KW-1185">Reference proteome</keyword>
<dbReference type="Proteomes" id="UP000750711">
    <property type="component" value="Unassembled WGS sequence"/>
</dbReference>
<name>A0A9P8LF66_9PEZI</name>
<evidence type="ECO:0000313" key="3">
    <source>
        <dbReference type="Proteomes" id="UP000750711"/>
    </source>
</evidence>
<accession>A0A9P8LF66</accession>
<gene>
    <name evidence="2" type="ORF">GP486_002461</name>
</gene>
<dbReference type="EMBL" id="JAGHQM010000274">
    <property type="protein sequence ID" value="KAH0562975.1"/>
    <property type="molecule type" value="Genomic_DNA"/>
</dbReference>
<dbReference type="InterPro" id="IPR025337">
    <property type="entry name" value="Questin_oxidase-like"/>
</dbReference>